<gene>
    <name evidence="2" type="ORF">LWI28_025404</name>
</gene>
<comment type="caution">
    <text evidence="2">The sequence shown here is derived from an EMBL/GenBank/DDBJ whole genome shotgun (WGS) entry which is preliminary data.</text>
</comment>
<proteinExistence type="predicted"/>
<keyword evidence="1" id="KW-0472">Membrane</keyword>
<organism evidence="2 3">
    <name type="scientific">Acer negundo</name>
    <name type="common">Box elder</name>
    <dbReference type="NCBI Taxonomy" id="4023"/>
    <lineage>
        <taxon>Eukaryota</taxon>
        <taxon>Viridiplantae</taxon>
        <taxon>Streptophyta</taxon>
        <taxon>Embryophyta</taxon>
        <taxon>Tracheophyta</taxon>
        <taxon>Spermatophyta</taxon>
        <taxon>Magnoliopsida</taxon>
        <taxon>eudicotyledons</taxon>
        <taxon>Gunneridae</taxon>
        <taxon>Pentapetalae</taxon>
        <taxon>rosids</taxon>
        <taxon>malvids</taxon>
        <taxon>Sapindales</taxon>
        <taxon>Sapindaceae</taxon>
        <taxon>Hippocastanoideae</taxon>
        <taxon>Acereae</taxon>
        <taxon>Acer</taxon>
    </lineage>
</organism>
<evidence type="ECO:0000256" key="1">
    <source>
        <dbReference type="SAM" id="Phobius"/>
    </source>
</evidence>
<reference evidence="2" key="1">
    <citation type="journal article" date="2022" name="Plant J.">
        <title>Strategies of tolerance reflected in two North American maple genomes.</title>
        <authorList>
            <person name="McEvoy S.L."/>
            <person name="Sezen U.U."/>
            <person name="Trouern-Trend A."/>
            <person name="McMahon S.M."/>
            <person name="Schaberg P.G."/>
            <person name="Yang J."/>
            <person name="Wegrzyn J.L."/>
            <person name="Swenson N.G."/>
        </authorList>
    </citation>
    <scope>NUCLEOTIDE SEQUENCE</scope>
    <source>
        <strain evidence="2">91603</strain>
    </source>
</reference>
<evidence type="ECO:0000313" key="2">
    <source>
        <dbReference type="EMBL" id="KAI9182442.1"/>
    </source>
</evidence>
<dbReference type="Proteomes" id="UP001064489">
    <property type="component" value="Chromosome 4"/>
</dbReference>
<sequence>MKGGNYYRLSGRLHLITVLFTTILLWACEKNKFVTTLLSGQDQFTWPSSGLLKVLVRVWYTSNPVTMYFLYSPRSARSVDTASQRRVTCMTF</sequence>
<keyword evidence="1" id="KW-1133">Transmembrane helix</keyword>
<name>A0AAD5J309_ACENE</name>
<dbReference type="EMBL" id="JAJSOW010000101">
    <property type="protein sequence ID" value="KAI9182442.1"/>
    <property type="molecule type" value="Genomic_DNA"/>
</dbReference>
<keyword evidence="3" id="KW-1185">Reference proteome</keyword>
<keyword evidence="1" id="KW-0812">Transmembrane</keyword>
<protein>
    <submittedName>
        <fullName evidence="2">Uncharacterized protein</fullName>
    </submittedName>
</protein>
<accession>A0AAD5J309</accession>
<reference evidence="2" key="2">
    <citation type="submission" date="2023-02" db="EMBL/GenBank/DDBJ databases">
        <authorList>
            <person name="Swenson N.G."/>
            <person name="Wegrzyn J.L."/>
            <person name="Mcevoy S.L."/>
        </authorList>
    </citation>
    <scope>NUCLEOTIDE SEQUENCE</scope>
    <source>
        <strain evidence="2">91603</strain>
        <tissue evidence="2">Leaf</tissue>
    </source>
</reference>
<dbReference type="AlphaFoldDB" id="A0AAD5J309"/>
<evidence type="ECO:0000313" key="3">
    <source>
        <dbReference type="Proteomes" id="UP001064489"/>
    </source>
</evidence>
<feature type="transmembrane region" description="Helical" evidence="1">
    <location>
        <begin position="12"/>
        <end position="28"/>
    </location>
</feature>